<dbReference type="PANTHER" id="PTHR23032">
    <property type="entry name" value="BRO1 DOMAIN-CONTAINING PROTEIN BROX"/>
    <property type="match status" value="1"/>
</dbReference>
<organism evidence="3 4">
    <name type="scientific">Heracleum sosnowskyi</name>
    <dbReference type="NCBI Taxonomy" id="360622"/>
    <lineage>
        <taxon>Eukaryota</taxon>
        <taxon>Viridiplantae</taxon>
        <taxon>Streptophyta</taxon>
        <taxon>Embryophyta</taxon>
        <taxon>Tracheophyta</taxon>
        <taxon>Spermatophyta</taxon>
        <taxon>Magnoliopsida</taxon>
        <taxon>eudicotyledons</taxon>
        <taxon>Gunneridae</taxon>
        <taxon>Pentapetalae</taxon>
        <taxon>asterids</taxon>
        <taxon>campanulids</taxon>
        <taxon>Apiales</taxon>
        <taxon>Apiaceae</taxon>
        <taxon>Apioideae</taxon>
        <taxon>apioid superclade</taxon>
        <taxon>Tordylieae</taxon>
        <taxon>Tordyliinae</taxon>
        <taxon>Heracleum</taxon>
    </lineage>
</organism>
<dbReference type="InterPro" id="IPR038499">
    <property type="entry name" value="BRO1_sf"/>
</dbReference>
<sequence length="290" mass="33154">MLQQQFSDPVKLKTNKIIFEDIFIARDSGSLEKLKELSSKRRMIEESINERSSITMAVAREMSGGSTLQCEQDIEKLEKYLPLLENFMYQVNMLSDSPRMLQWTSELRISWSSALTSSSFFSFLGQKFFQVDSLLFELSMMLFLNGALLREWAFVLLSKDLVQSATLFRRAAGVNHHLANEVLPSLQPALPPERPPEVTSSVCSVLSLLCLAEAQAVITRKFEEKGNTQSLLAKLHYGVVQMLDEAVVILQSVTADRKNISVRFVEYLSFCKVMHELRDHVYRFLELVNR</sequence>
<keyword evidence="4" id="KW-1185">Reference proteome</keyword>
<evidence type="ECO:0000313" key="4">
    <source>
        <dbReference type="Proteomes" id="UP001237642"/>
    </source>
</evidence>
<evidence type="ECO:0000256" key="1">
    <source>
        <dbReference type="ARBA" id="ARBA00008901"/>
    </source>
</evidence>
<evidence type="ECO:0000259" key="2">
    <source>
        <dbReference type="PROSITE" id="PS51180"/>
    </source>
</evidence>
<comment type="caution">
    <text evidence="3">The sequence shown here is derived from an EMBL/GenBank/DDBJ whole genome shotgun (WGS) entry which is preliminary data.</text>
</comment>
<name>A0AAD8N001_9APIA</name>
<dbReference type="PROSITE" id="PS51180">
    <property type="entry name" value="BRO1"/>
    <property type="match status" value="1"/>
</dbReference>
<protein>
    <submittedName>
        <fullName evidence="3">BRO1 domain-containing protein</fullName>
    </submittedName>
</protein>
<evidence type="ECO:0000313" key="3">
    <source>
        <dbReference type="EMBL" id="KAK1391111.1"/>
    </source>
</evidence>
<accession>A0AAD8N001</accession>
<dbReference type="EMBL" id="JAUIZM010000004">
    <property type="protein sequence ID" value="KAK1391111.1"/>
    <property type="molecule type" value="Genomic_DNA"/>
</dbReference>
<dbReference type="Gene3D" id="1.25.40.280">
    <property type="entry name" value="alix/aip1 like domains"/>
    <property type="match status" value="1"/>
</dbReference>
<dbReference type="InterPro" id="IPR004328">
    <property type="entry name" value="BRO1_dom"/>
</dbReference>
<dbReference type="AlphaFoldDB" id="A0AAD8N001"/>
<comment type="similarity">
    <text evidence="1">Belongs to the BROX family.</text>
</comment>
<dbReference type="PANTHER" id="PTHR23032:SF20">
    <property type="entry name" value="ENDOSOMAL TARGETING BRO1-LIKE DOMAIN-CONTAINING PROTEIN"/>
    <property type="match status" value="1"/>
</dbReference>
<gene>
    <name evidence="3" type="ORF">POM88_019289</name>
</gene>
<proteinExistence type="inferred from homology"/>
<dbReference type="InterPro" id="IPR038898">
    <property type="entry name" value="BROX"/>
</dbReference>
<reference evidence="3" key="2">
    <citation type="submission" date="2023-05" db="EMBL/GenBank/DDBJ databases">
        <authorList>
            <person name="Schelkunov M.I."/>
        </authorList>
    </citation>
    <scope>NUCLEOTIDE SEQUENCE</scope>
    <source>
        <strain evidence="3">Hsosn_3</strain>
        <tissue evidence="3">Leaf</tissue>
    </source>
</reference>
<feature type="domain" description="BRO1" evidence="2">
    <location>
        <begin position="1"/>
        <end position="267"/>
    </location>
</feature>
<dbReference type="Proteomes" id="UP001237642">
    <property type="component" value="Unassembled WGS sequence"/>
</dbReference>
<reference evidence="3" key="1">
    <citation type="submission" date="2023-02" db="EMBL/GenBank/DDBJ databases">
        <title>Genome of toxic invasive species Heracleum sosnowskyi carries increased number of genes despite the absence of recent whole-genome duplications.</title>
        <authorList>
            <person name="Schelkunov M."/>
            <person name="Shtratnikova V."/>
            <person name="Makarenko M."/>
            <person name="Klepikova A."/>
            <person name="Omelchenko D."/>
            <person name="Novikova G."/>
            <person name="Obukhova E."/>
            <person name="Bogdanov V."/>
            <person name="Penin A."/>
            <person name="Logacheva M."/>
        </authorList>
    </citation>
    <scope>NUCLEOTIDE SEQUENCE</scope>
    <source>
        <strain evidence="3">Hsosn_3</strain>
        <tissue evidence="3">Leaf</tissue>
    </source>
</reference>
<dbReference type="Pfam" id="PF03097">
    <property type="entry name" value="BRO1"/>
    <property type="match status" value="1"/>
</dbReference>